<dbReference type="Proteomes" id="UP000801492">
    <property type="component" value="Unassembled WGS sequence"/>
</dbReference>
<keyword evidence="3" id="KW-1185">Reference proteome</keyword>
<gene>
    <name evidence="2" type="ORF">ILUMI_10570</name>
</gene>
<evidence type="ECO:0000313" key="3">
    <source>
        <dbReference type="Proteomes" id="UP000801492"/>
    </source>
</evidence>
<proteinExistence type="predicted"/>
<keyword evidence="1" id="KW-1133">Transmembrane helix</keyword>
<comment type="caution">
    <text evidence="2">The sequence shown here is derived from an EMBL/GenBank/DDBJ whole genome shotgun (WGS) entry which is preliminary data.</text>
</comment>
<dbReference type="AlphaFoldDB" id="A0A8K0GDI0"/>
<feature type="non-terminal residue" evidence="2">
    <location>
        <position position="1"/>
    </location>
</feature>
<accession>A0A8K0GDI0</accession>
<feature type="transmembrane region" description="Helical" evidence="1">
    <location>
        <begin position="152"/>
        <end position="175"/>
    </location>
</feature>
<name>A0A8K0GDI0_IGNLU</name>
<keyword evidence="1" id="KW-0812">Transmembrane</keyword>
<organism evidence="2 3">
    <name type="scientific">Ignelater luminosus</name>
    <name type="common">Cucubano</name>
    <name type="synonym">Pyrophorus luminosus</name>
    <dbReference type="NCBI Taxonomy" id="2038154"/>
    <lineage>
        <taxon>Eukaryota</taxon>
        <taxon>Metazoa</taxon>
        <taxon>Ecdysozoa</taxon>
        <taxon>Arthropoda</taxon>
        <taxon>Hexapoda</taxon>
        <taxon>Insecta</taxon>
        <taxon>Pterygota</taxon>
        <taxon>Neoptera</taxon>
        <taxon>Endopterygota</taxon>
        <taxon>Coleoptera</taxon>
        <taxon>Polyphaga</taxon>
        <taxon>Elateriformia</taxon>
        <taxon>Elateroidea</taxon>
        <taxon>Elateridae</taxon>
        <taxon>Agrypninae</taxon>
        <taxon>Pyrophorini</taxon>
        <taxon>Ignelater</taxon>
    </lineage>
</organism>
<evidence type="ECO:0000313" key="2">
    <source>
        <dbReference type="EMBL" id="KAF2895604.1"/>
    </source>
</evidence>
<reference evidence="2" key="1">
    <citation type="submission" date="2019-08" db="EMBL/GenBank/DDBJ databases">
        <title>The genome of the North American firefly Photinus pyralis.</title>
        <authorList>
            <consortium name="Photinus pyralis genome working group"/>
            <person name="Fallon T.R."/>
            <person name="Sander Lower S.E."/>
            <person name="Weng J.-K."/>
        </authorList>
    </citation>
    <scope>NUCLEOTIDE SEQUENCE</scope>
    <source>
        <strain evidence="2">TRF0915ILg1</strain>
        <tissue evidence="2">Whole body</tissue>
    </source>
</reference>
<keyword evidence="1" id="KW-0472">Membrane</keyword>
<dbReference type="OrthoDB" id="6783708at2759"/>
<dbReference type="EMBL" id="VTPC01005769">
    <property type="protein sequence ID" value="KAF2895604.1"/>
    <property type="molecule type" value="Genomic_DNA"/>
</dbReference>
<evidence type="ECO:0000256" key="1">
    <source>
        <dbReference type="SAM" id="Phobius"/>
    </source>
</evidence>
<protein>
    <submittedName>
        <fullName evidence="2">Uncharacterized protein</fullName>
    </submittedName>
</protein>
<sequence length="239" mass="26865">NSRRYFTGSCQGAVNRNGTIVYVNGKHNHVLWGGRIGTAKVITIVRENISNTNDNPQQIFGEDTGGIPVFKRLCHHFQQWIQKWTNPAPSLSKLIIDGPYSKTSSGKDFFLFDSGAGDPNRILLSSAKRNLEVLSSSDHCFCDSTFKVAPPIFTQLMTIPAIRFDAVILVVYILLPNKINTTYKRVLEQPKNLKSDLKPATVMTDFEAALYGTFAEMFDGIELLIYWQIIMILVFQTLV</sequence>